<accession>A0A1I1BSA6</accession>
<feature type="transmembrane region" description="Helical" evidence="2">
    <location>
        <begin position="51"/>
        <end position="84"/>
    </location>
</feature>
<keyword evidence="4" id="KW-1185">Reference proteome</keyword>
<dbReference type="Proteomes" id="UP000243799">
    <property type="component" value="Unassembled WGS sequence"/>
</dbReference>
<sequence length="243" mass="26734">MPLPNNAGGHRTFHAHGIRRDDSDVAPPGTHGAATLTGDEWFTEGMSETDWIAFGSIAGAVTAVATALMAVAVIITAFIAGHTLKATREDSRAKTRPIMVAELRRELLSEGTTLIVLKNLGASIAKNVNVGIEPPPPDDLDELPDDNMMKWIYERYATPITTWAPGWTLSNVIRAGYDTLRPITVTVVYEGPDGTQYEDMYYLHPDHILKETESNPSQTTELVKLEQQKIKTLRALVRTIRSN</sequence>
<reference evidence="4" key="1">
    <citation type="submission" date="2016-10" db="EMBL/GenBank/DDBJ databases">
        <authorList>
            <person name="Varghese N."/>
            <person name="Submissions S."/>
        </authorList>
    </citation>
    <scope>NUCLEOTIDE SEQUENCE [LARGE SCALE GENOMIC DNA]</scope>
    <source>
        <strain evidence="4">CGMCC 4.3568</strain>
    </source>
</reference>
<name>A0A1I1BSA6_9PSEU</name>
<organism evidence="3 4">
    <name type="scientific">Amycolatopsis marina</name>
    <dbReference type="NCBI Taxonomy" id="490629"/>
    <lineage>
        <taxon>Bacteria</taxon>
        <taxon>Bacillati</taxon>
        <taxon>Actinomycetota</taxon>
        <taxon>Actinomycetes</taxon>
        <taxon>Pseudonocardiales</taxon>
        <taxon>Pseudonocardiaceae</taxon>
        <taxon>Amycolatopsis</taxon>
    </lineage>
</organism>
<evidence type="ECO:0000313" key="4">
    <source>
        <dbReference type="Proteomes" id="UP000243799"/>
    </source>
</evidence>
<protein>
    <submittedName>
        <fullName evidence="3">Uncharacterized protein</fullName>
    </submittedName>
</protein>
<proteinExistence type="predicted"/>
<keyword evidence="2" id="KW-0472">Membrane</keyword>
<keyword evidence="2" id="KW-1133">Transmembrane helix</keyword>
<evidence type="ECO:0000256" key="2">
    <source>
        <dbReference type="SAM" id="Phobius"/>
    </source>
</evidence>
<keyword evidence="2" id="KW-0812">Transmembrane</keyword>
<dbReference type="OrthoDB" id="3700439at2"/>
<dbReference type="AlphaFoldDB" id="A0A1I1BSA6"/>
<gene>
    <name evidence="3" type="ORF">SAMN05216266_11718</name>
</gene>
<dbReference type="EMBL" id="FOKG01000017">
    <property type="protein sequence ID" value="SFB53324.1"/>
    <property type="molecule type" value="Genomic_DNA"/>
</dbReference>
<evidence type="ECO:0000313" key="3">
    <source>
        <dbReference type="EMBL" id="SFB53324.1"/>
    </source>
</evidence>
<feature type="region of interest" description="Disordered" evidence="1">
    <location>
        <begin position="1"/>
        <end position="36"/>
    </location>
</feature>
<evidence type="ECO:0000256" key="1">
    <source>
        <dbReference type="SAM" id="MobiDB-lite"/>
    </source>
</evidence>